<name>A0A9W4GGW5_BLUGR</name>
<feature type="chain" id="PRO_5040813759" evidence="1">
    <location>
        <begin position="29"/>
        <end position="300"/>
    </location>
</feature>
<reference evidence="2" key="1">
    <citation type="submission" date="2020-10" db="EMBL/GenBank/DDBJ databases">
        <authorList>
            <person name="Muller C M."/>
        </authorList>
    </citation>
    <scope>NUCLEOTIDE SEQUENCE</scope>
    <source>
        <strain evidence="2">THUN-12</strain>
    </source>
</reference>
<evidence type="ECO:0000313" key="3">
    <source>
        <dbReference type="Proteomes" id="UP000683417"/>
    </source>
</evidence>
<dbReference type="AlphaFoldDB" id="A0A9W4GGW5"/>
<gene>
    <name evidence="2" type="ORF">BGTH12_LOCUS5784</name>
</gene>
<protein>
    <submittedName>
        <fullName evidence="2">BgTH12-06156</fullName>
    </submittedName>
</protein>
<evidence type="ECO:0000313" key="2">
    <source>
        <dbReference type="EMBL" id="CAD6504426.1"/>
    </source>
</evidence>
<keyword evidence="1" id="KW-0732">Signal</keyword>
<sequence>MSSLRHIFRGQSLWITAVFMILLISAHASLIEGRMVESTEPRYYCQKKIYQFSEVESVREAACNGFISIRKDSKRPLVHTEDDDDEKLIYEWLFPFALSKNAQGKERKNVERIIFNNSCELLDVLYYNTQTRAFESCTKVPDVPAITYFEMENVSAEPIVRCGSLSWEQTELQLHSTRNLPQFMSGFVEVKDTSSEVDGPWKRKISSKRVVIKDKPQIIFYEIIIDNQNQVRGVVVTHNISRKPSVAHNSNLTTGKTPTLQSAQKKGIIRLVCLLDNTFPLFSSTPISTVTNPKKRKNRE</sequence>
<dbReference type="EMBL" id="CAJHIT010000008">
    <property type="protein sequence ID" value="CAD6504426.1"/>
    <property type="molecule type" value="Genomic_DNA"/>
</dbReference>
<comment type="caution">
    <text evidence="2">The sequence shown here is derived from an EMBL/GenBank/DDBJ whole genome shotgun (WGS) entry which is preliminary data.</text>
</comment>
<proteinExistence type="predicted"/>
<evidence type="ECO:0000256" key="1">
    <source>
        <dbReference type="SAM" id="SignalP"/>
    </source>
</evidence>
<dbReference type="Proteomes" id="UP000683417">
    <property type="component" value="Unassembled WGS sequence"/>
</dbReference>
<feature type="signal peptide" evidence="1">
    <location>
        <begin position="1"/>
        <end position="28"/>
    </location>
</feature>
<organism evidence="2 3">
    <name type="scientific">Blumeria graminis f. sp. triticale</name>
    <dbReference type="NCBI Taxonomy" id="1689686"/>
    <lineage>
        <taxon>Eukaryota</taxon>
        <taxon>Fungi</taxon>
        <taxon>Dikarya</taxon>
        <taxon>Ascomycota</taxon>
        <taxon>Pezizomycotina</taxon>
        <taxon>Leotiomycetes</taxon>
        <taxon>Erysiphales</taxon>
        <taxon>Erysiphaceae</taxon>
        <taxon>Blumeria</taxon>
    </lineage>
</organism>
<accession>A0A9W4GGW5</accession>